<accession>A0ABQ7F2Y8</accession>
<keyword evidence="1" id="KW-0472">Membrane</keyword>
<feature type="transmembrane region" description="Helical" evidence="1">
    <location>
        <begin position="140"/>
        <end position="158"/>
    </location>
</feature>
<dbReference type="Proteomes" id="UP000266723">
    <property type="component" value="Unassembled WGS sequence"/>
</dbReference>
<keyword evidence="1" id="KW-0812">Transmembrane</keyword>
<protein>
    <submittedName>
        <fullName evidence="2">Uncharacterized protein</fullName>
    </submittedName>
</protein>
<keyword evidence="1" id="KW-1133">Transmembrane helix</keyword>
<dbReference type="EMBL" id="QGKV02000297">
    <property type="protein sequence ID" value="KAF3609902.1"/>
    <property type="molecule type" value="Genomic_DNA"/>
</dbReference>
<dbReference type="PANTHER" id="PTHR15907">
    <property type="entry name" value="DUF614 FAMILY PROTEIN-RELATED"/>
    <property type="match status" value="1"/>
</dbReference>
<dbReference type="InterPro" id="IPR006461">
    <property type="entry name" value="PLAC_motif_containing"/>
</dbReference>
<name>A0ABQ7F2Y8_BRACR</name>
<keyword evidence="3" id="KW-1185">Reference proteome</keyword>
<reference evidence="2 3" key="1">
    <citation type="journal article" date="2020" name="BMC Genomics">
        <title>Intraspecific diversification of the crop wild relative Brassica cretica Lam. using demographic model selection.</title>
        <authorList>
            <person name="Kioukis A."/>
            <person name="Michalopoulou V.A."/>
            <person name="Briers L."/>
            <person name="Pirintsos S."/>
            <person name="Studholme D.J."/>
            <person name="Pavlidis P."/>
            <person name="Sarris P.F."/>
        </authorList>
    </citation>
    <scope>NUCLEOTIDE SEQUENCE [LARGE SCALE GENOMIC DNA]</scope>
    <source>
        <strain evidence="3">cv. PFS-1207/04</strain>
    </source>
</reference>
<proteinExistence type="predicted"/>
<dbReference type="NCBIfam" id="TIGR01571">
    <property type="entry name" value="A_thal_Cys_rich"/>
    <property type="match status" value="1"/>
</dbReference>
<organism evidence="2 3">
    <name type="scientific">Brassica cretica</name>
    <name type="common">Mustard</name>
    <dbReference type="NCBI Taxonomy" id="69181"/>
    <lineage>
        <taxon>Eukaryota</taxon>
        <taxon>Viridiplantae</taxon>
        <taxon>Streptophyta</taxon>
        <taxon>Embryophyta</taxon>
        <taxon>Tracheophyta</taxon>
        <taxon>Spermatophyta</taxon>
        <taxon>Magnoliopsida</taxon>
        <taxon>eudicotyledons</taxon>
        <taxon>Gunneridae</taxon>
        <taxon>Pentapetalae</taxon>
        <taxon>rosids</taxon>
        <taxon>malvids</taxon>
        <taxon>Brassicales</taxon>
        <taxon>Brassicaceae</taxon>
        <taxon>Brassiceae</taxon>
        <taxon>Brassica</taxon>
    </lineage>
</organism>
<feature type="transmembrane region" description="Helical" evidence="1">
    <location>
        <begin position="49"/>
        <end position="68"/>
    </location>
</feature>
<gene>
    <name evidence="2" type="ORF">DY000_02050064</name>
</gene>
<sequence length="185" mass="21218">MENQWTSGLCSCMEDGKTVCLTCFCPCVAFGRIANIADEGNHGCGECGIFYGLICCVVGLPCLFSCTYRTKIRRKFGLPESPASDCITHCFCESCALCQEYRELKNRGLDPSIGKAILMNLFPKEESISHIIHIQNHQSFLFFCFLFFFLKNFTEHYLSVFDRTSFFVVDKLLMLHLLFWCNRME</sequence>
<evidence type="ECO:0000313" key="2">
    <source>
        <dbReference type="EMBL" id="KAF3609902.1"/>
    </source>
</evidence>
<dbReference type="Pfam" id="PF04749">
    <property type="entry name" value="PLAC8"/>
    <property type="match status" value="1"/>
</dbReference>
<comment type="caution">
    <text evidence="2">The sequence shown here is derived from an EMBL/GenBank/DDBJ whole genome shotgun (WGS) entry which is preliminary data.</text>
</comment>
<evidence type="ECO:0000256" key="1">
    <source>
        <dbReference type="SAM" id="Phobius"/>
    </source>
</evidence>
<evidence type="ECO:0000313" key="3">
    <source>
        <dbReference type="Proteomes" id="UP000266723"/>
    </source>
</evidence>